<protein>
    <recommendedName>
        <fullName evidence="3">Transposase</fullName>
    </recommendedName>
</protein>
<evidence type="ECO:0000313" key="2">
    <source>
        <dbReference type="Proteomes" id="UP001319874"/>
    </source>
</evidence>
<gene>
    <name evidence="1" type="ORF">PTKU64_82470</name>
</gene>
<dbReference type="Proteomes" id="UP001319874">
    <property type="component" value="Chromosome 4"/>
</dbReference>
<dbReference type="EMBL" id="AP024958">
    <property type="protein sequence ID" value="BCZ84572.1"/>
    <property type="molecule type" value="Genomic_DNA"/>
</dbReference>
<evidence type="ECO:0008006" key="3">
    <source>
        <dbReference type="Google" id="ProtNLM"/>
    </source>
</evidence>
<name>A0ABM7U0Y4_9BURK</name>
<proteinExistence type="predicted"/>
<sequence length="65" mass="7772">MHWCPITHAHQVLGIYARHQRFLICGESEQYQARLKQFRDALRKQNEWRRCTGDGPLAFASWWAT</sequence>
<accession>A0ABM7U0Y4</accession>
<organism evidence="1 2">
    <name type="scientific">Paraburkholderia terrae</name>
    <dbReference type="NCBI Taxonomy" id="311230"/>
    <lineage>
        <taxon>Bacteria</taxon>
        <taxon>Pseudomonadati</taxon>
        <taxon>Pseudomonadota</taxon>
        <taxon>Betaproteobacteria</taxon>
        <taxon>Burkholderiales</taxon>
        <taxon>Burkholderiaceae</taxon>
        <taxon>Paraburkholderia</taxon>
    </lineage>
</organism>
<evidence type="ECO:0000313" key="1">
    <source>
        <dbReference type="EMBL" id="BCZ84572.1"/>
    </source>
</evidence>
<keyword evidence="2" id="KW-1185">Reference proteome</keyword>
<reference evidence="1 2" key="1">
    <citation type="journal article" date="2022" name="Front. Microbiol.">
        <title>Identification and characterization of a novel class of self-sufficient cytochrome P450 hydroxylase involved in cyclohexanecarboxylate degradation in Paraburkholderia terrae strain KU-64.</title>
        <authorList>
            <person name="Yamamoto T."/>
            <person name="Hasegawa Y."/>
            <person name="Iwaki H."/>
        </authorList>
    </citation>
    <scope>NUCLEOTIDE SEQUENCE [LARGE SCALE GENOMIC DNA]</scope>
    <source>
        <strain evidence="1 2">KU-64</strain>
    </source>
</reference>